<keyword evidence="1" id="KW-0472">Membrane</keyword>
<feature type="domain" description="DUF4408" evidence="2">
    <location>
        <begin position="48"/>
        <end position="95"/>
    </location>
</feature>
<keyword evidence="1" id="KW-1133">Transmembrane helix</keyword>
<dbReference type="OrthoDB" id="781735at2759"/>
<dbReference type="Pfam" id="PF14364">
    <property type="entry name" value="DUF4408"/>
    <property type="match status" value="1"/>
</dbReference>
<evidence type="ECO:0000313" key="3">
    <source>
        <dbReference type="EMBL" id="CAD6228408.1"/>
    </source>
</evidence>
<gene>
    <name evidence="3" type="ORF">NCGR_LOCUS19208</name>
</gene>
<feature type="transmembrane region" description="Helical" evidence="1">
    <location>
        <begin position="27"/>
        <end position="47"/>
    </location>
</feature>
<organism evidence="3 4">
    <name type="scientific">Miscanthus lutarioriparius</name>
    <dbReference type="NCBI Taxonomy" id="422564"/>
    <lineage>
        <taxon>Eukaryota</taxon>
        <taxon>Viridiplantae</taxon>
        <taxon>Streptophyta</taxon>
        <taxon>Embryophyta</taxon>
        <taxon>Tracheophyta</taxon>
        <taxon>Spermatophyta</taxon>
        <taxon>Magnoliopsida</taxon>
        <taxon>Liliopsida</taxon>
        <taxon>Poales</taxon>
        <taxon>Poaceae</taxon>
        <taxon>PACMAD clade</taxon>
        <taxon>Panicoideae</taxon>
        <taxon>Andropogonodae</taxon>
        <taxon>Andropogoneae</taxon>
        <taxon>Saccharinae</taxon>
        <taxon>Miscanthus</taxon>
    </lineage>
</organism>
<sequence length="193" mass="21666">MDPISMEKIRAMNKYNKSRRQLQLPTLSVYMAATFVLCLLLTSPAWFPRLCSFLSFFFLTITTLPDLVTSFLLSPKCLFVVGNLIVAFLVGESRLAPRRDDDQPSLVNEIHEDHVKKNTAMAAKTTTAASAAVAVTAADHSAFVGAAVVEEVEVEAKEEEGEEEELHKRVEDFIARVKKQRKLELKSFFDVDR</sequence>
<accession>A0A811NQD1</accession>
<comment type="caution">
    <text evidence="3">The sequence shown here is derived from an EMBL/GenBank/DDBJ whole genome shotgun (WGS) entry which is preliminary data.</text>
</comment>
<dbReference type="InterPro" id="IPR025520">
    <property type="entry name" value="DUF4408"/>
</dbReference>
<dbReference type="PANTHER" id="PTHR35762">
    <property type="entry name" value="TRANSMEMBRANE PROTEIN"/>
    <property type="match status" value="1"/>
</dbReference>
<dbReference type="Proteomes" id="UP000604825">
    <property type="component" value="Unassembled WGS sequence"/>
</dbReference>
<protein>
    <recommendedName>
        <fullName evidence="2">DUF4408 domain-containing protein</fullName>
    </recommendedName>
</protein>
<feature type="transmembrane region" description="Helical" evidence="1">
    <location>
        <begin position="67"/>
        <end position="90"/>
    </location>
</feature>
<evidence type="ECO:0000256" key="1">
    <source>
        <dbReference type="SAM" id="Phobius"/>
    </source>
</evidence>
<dbReference type="EMBL" id="CAJGYO010000005">
    <property type="protein sequence ID" value="CAD6228408.1"/>
    <property type="molecule type" value="Genomic_DNA"/>
</dbReference>
<reference evidence="3" key="1">
    <citation type="submission" date="2020-10" db="EMBL/GenBank/DDBJ databases">
        <authorList>
            <person name="Han B."/>
            <person name="Lu T."/>
            <person name="Zhao Q."/>
            <person name="Huang X."/>
            <person name="Zhao Y."/>
        </authorList>
    </citation>
    <scope>NUCLEOTIDE SEQUENCE</scope>
</reference>
<dbReference type="AlphaFoldDB" id="A0A811NQD1"/>
<evidence type="ECO:0000259" key="2">
    <source>
        <dbReference type="Pfam" id="PF14364"/>
    </source>
</evidence>
<evidence type="ECO:0000313" key="4">
    <source>
        <dbReference type="Proteomes" id="UP000604825"/>
    </source>
</evidence>
<keyword evidence="4" id="KW-1185">Reference proteome</keyword>
<keyword evidence="1" id="KW-0812">Transmembrane</keyword>
<proteinExistence type="predicted"/>
<name>A0A811NQD1_9POAL</name>
<dbReference type="PANTHER" id="PTHR35762:SF2">
    <property type="entry name" value="TRANSMEMBRANE PROTEIN"/>
    <property type="match status" value="1"/>
</dbReference>